<dbReference type="InterPro" id="IPR036866">
    <property type="entry name" value="RibonucZ/Hydroxyglut_hydro"/>
</dbReference>
<dbReference type="Gene3D" id="3.60.15.10">
    <property type="entry name" value="Ribonuclease Z/Hydroxyacylglutathione hydrolase-like"/>
    <property type="match status" value="1"/>
</dbReference>
<feature type="compositionally biased region" description="Low complexity" evidence="1">
    <location>
        <begin position="518"/>
        <end position="528"/>
    </location>
</feature>
<evidence type="ECO:0000313" key="3">
    <source>
        <dbReference type="EMBL" id="MFC7079118.1"/>
    </source>
</evidence>
<proteinExistence type="predicted"/>
<name>A0ABD5WJ02_9EURY</name>
<dbReference type="PANTHER" id="PTHR11203:SF37">
    <property type="entry name" value="INTEGRATOR COMPLEX SUBUNIT 11"/>
    <property type="match status" value="1"/>
</dbReference>
<dbReference type="Pfam" id="PF00753">
    <property type="entry name" value="Lactamase_B"/>
    <property type="match status" value="1"/>
</dbReference>
<dbReference type="AlphaFoldDB" id="A0ABD5WJ02"/>
<evidence type="ECO:0000313" key="4">
    <source>
        <dbReference type="Proteomes" id="UP001596407"/>
    </source>
</evidence>
<dbReference type="RefSeq" id="WP_276282441.1">
    <property type="nucleotide sequence ID" value="NZ_CP119810.1"/>
</dbReference>
<protein>
    <submittedName>
        <fullName evidence="3">MBL fold metallo-hydrolase</fullName>
    </submittedName>
</protein>
<gene>
    <name evidence="3" type="ORF">ACFQJ6_02155</name>
</gene>
<dbReference type="InterPro" id="IPR050698">
    <property type="entry name" value="MBL"/>
</dbReference>
<dbReference type="GeneID" id="79305567"/>
<dbReference type="InterPro" id="IPR001279">
    <property type="entry name" value="Metallo-B-lactamas"/>
</dbReference>
<organism evidence="3 4">
    <name type="scientific">Halorussus caseinilyticus</name>
    <dbReference type="NCBI Taxonomy" id="3034025"/>
    <lineage>
        <taxon>Archaea</taxon>
        <taxon>Methanobacteriati</taxon>
        <taxon>Methanobacteriota</taxon>
        <taxon>Stenosarchaea group</taxon>
        <taxon>Halobacteria</taxon>
        <taxon>Halobacteriales</taxon>
        <taxon>Haladaptataceae</taxon>
        <taxon>Halorussus</taxon>
    </lineage>
</organism>
<sequence length="590" mass="62649">MNLSYQHANPSKGGGSYLLRFRDVTRDRTACVLVDSGVGVDLDALLGDDEYLAAVLLTHAHLDHYATLADSLRDGAPVYAAEPTAKVLEDVLTEGEKNYEIGTTESVTDAIRPLDGWQTLVPDVEAAPVPAGHAPGAAGFVVRFHDGSRANHLLFTGDFTTRRVAGYPGFRTDLPVDVDALFVNVSTTDDFEETLTESLFTIIERARAGSSVLVTASALTAVHYAYLLGHLGERLNQSTPITLAGQAAKLYADFDYDVPNVETVPVFDSANDLLERGAVTFAGPEVPSEGSAHRLFGAIRDDSSATLVQLTGGATEPVETAACTVYDFEVVNHTSLSVIDDLVSELDPIHVVAGHGPRRALRDFRGRYDERFVWASDDDREQTLYADGRWSPPPWLSETAVQSIRAQDWQSNGARFGELLEDGEDALPAVARFADADLEAEGVAVERFDAQFGARAESGGADAAVPGERAAVSTDDVAVSPDRDAPASGSASADASSPDASETAPSASETPASDESEAGGAAVPEAAVNETETFRTEVLDRLADLESSVTGTRLRARVVDGGDDVTMLRLLGDADLEHGEEIAVVLADDE</sequence>
<feature type="domain" description="Metallo-beta-lactamase" evidence="2">
    <location>
        <begin position="13"/>
        <end position="210"/>
    </location>
</feature>
<dbReference type="EMBL" id="JBHSZH010000001">
    <property type="protein sequence ID" value="MFC7079118.1"/>
    <property type="molecule type" value="Genomic_DNA"/>
</dbReference>
<dbReference type="Proteomes" id="UP001596407">
    <property type="component" value="Unassembled WGS sequence"/>
</dbReference>
<evidence type="ECO:0000259" key="2">
    <source>
        <dbReference type="SMART" id="SM00849"/>
    </source>
</evidence>
<reference evidence="3 4" key="1">
    <citation type="journal article" date="2019" name="Int. J. Syst. Evol. Microbiol.">
        <title>The Global Catalogue of Microorganisms (GCM) 10K type strain sequencing project: providing services to taxonomists for standard genome sequencing and annotation.</title>
        <authorList>
            <consortium name="The Broad Institute Genomics Platform"/>
            <consortium name="The Broad Institute Genome Sequencing Center for Infectious Disease"/>
            <person name="Wu L."/>
            <person name="Ma J."/>
        </authorList>
    </citation>
    <scope>NUCLEOTIDE SEQUENCE [LARGE SCALE GENOMIC DNA]</scope>
    <source>
        <strain evidence="3 4">DT72</strain>
    </source>
</reference>
<feature type="region of interest" description="Disordered" evidence="1">
    <location>
        <begin position="457"/>
        <end position="530"/>
    </location>
</feature>
<evidence type="ECO:0000256" key="1">
    <source>
        <dbReference type="SAM" id="MobiDB-lite"/>
    </source>
</evidence>
<feature type="compositionally biased region" description="Low complexity" evidence="1">
    <location>
        <begin position="486"/>
        <end position="511"/>
    </location>
</feature>
<keyword evidence="4" id="KW-1185">Reference proteome</keyword>
<dbReference type="SMART" id="SM00849">
    <property type="entry name" value="Lactamase_B"/>
    <property type="match status" value="1"/>
</dbReference>
<comment type="caution">
    <text evidence="3">The sequence shown here is derived from an EMBL/GenBank/DDBJ whole genome shotgun (WGS) entry which is preliminary data.</text>
</comment>
<dbReference type="PANTHER" id="PTHR11203">
    <property type="entry name" value="CLEAVAGE AND POLYADENYLATION SPECIFICITY FACTOR FAMILY MEMBER"/>
    <property type="match status" value="1"/>
</dbReference>
<dbReference type="SUPFAM" id="SSF56281">
    <property type="entry name" value="Metallo-hydrolase/oxidoreductase"/>
    <property type="match status" value="1"/>
</dbReference>
<accession>A0ABD5WJ02</accession>